<keyword evidence="2" id="KW-1133">Transmembrane helix</keyword>
<accession>A0A3B5XUH2</accession>
<keyword evidence="5" id="KW-1185">Reference proteome</keyword>
<keyword evidence="2" id="KW-0812">Transmembrane</keyword>
<feature type="region of interest" description="Disordered" evidence="1">
    <location>
        <begin position="61"/>
        <end position="101"/>
    </location>
</feature>
<feature type="transmembrane region" description="Helical" evidence="2">
    <location>
        <begin position="102"/>
        <end position="125"/>
    </location>
</feature>
<feature type="signal peptide" evidence="3">
    <location>
        <begin position="1"/>
        <end position="29"/>
    </location>
</feature>
<reference evidence="4" key="1">
    <citation type="submission" date="2018-08" db="EMBL/GenBank/DDBJ databases">
        <authorList>
            <person name="Rossello M."/>
        </authorList>
    </citation>
    <scope>NUCLEOTIDE SEQUENCE [LARGE SCALE GENOMIC DNA]</scope>
    <source>
        <strain evidence="4">cv. Chinese Spring</strain>
    </source>
</reference>
<evidence type="ECO:0000313" key="5">
    <source>
        <dbReference type="Proteomes" id="UP000019116"/>
    </source>
</evidence>
<dbReference type="Gramene" id="TraesRN1A0100155600.1">
    <property type="protein sequence ID" value="TraesRN1A0100155600.1"/>
    <property type="gene ID" value="TraesRN1A0100155600"/>
</dbReference>
<dbReference type="EnsemblPlants" id="TraesCS1A02G056400.1">
    <property type="protein sequence ID" value="TraesCS1A02G056400.1"/>
    <property type="gene ID" value="TraesCS1A02G056400"/>
</dbReference>
<dbReference type="Proteomes" id="UP000019116">
    <property type="component" value="Chromosome 1A"/>
</dbReference>
<dbReference type="Gramene" id="TraesCS1A03G0138000.1">
    <property type="protein sequence ID" value="TraesCS1A03G0138000.1.CDS"/>
    <property type="gene ID" value="TraesCS1A03G0138000"/>
</dbReference>
<dbReference type="Gramene" id="TraesWEE_scaffold_070782_01G000400.1">
    <property type="protein sequence ID" value="TraesWEE_scaffold_070782_01G000400.1"/>
    <property type="gene ID" value="TraesWEE_scaffold_070782_01G000400"/>
</dbReference>
<gene>
    <name evidence="4" type="primary">LOC123188580</name>
</gene>
<reference evidence="4" key="2">
    <citation type="submission" date="2018-10" db="UniProtKB">
        <authorList>
            <consortium name="EnsemblPlants"/>
        </authorList>
    </citation>
    <scope>IDENTIFICATION</scope>
</reference>
<organism evidence="4">
    <name type="scientific">Triticum aestivum</name>
    <name type="common">Wheat</name>
    <dbReference type="NCBI Taxonomy" id="4565"/>
    <lineage>
        <taxon>Eukaryota</taxon>
        <taxon>Viridiplantae</taxon>
        <taxon>Streptophyta</taxon>
        <taxon>Embryophyta</taxon>
        <taxon>Tracheophyta</taxon>
        <taxon>Spermatophyta</taxon>
        <taxon>Magnoliopsida</taxon>
        <taxon>Liliopsida</taxon>
        <taxon>Poales</taxon>
        <taxon>Poaceae</taxon>
        <taxon>BOP clade</taxon>
        <taxon>Pooideae</taxon>
        <taxon>Triticodae</taxon>
        <taxon>Triticeae</taxon>
        <taxon>Triticinae</taxon>
        <taxon>Triticum</taxon>
    </lineage>
</organism>
<dbReference type="GeneID" id="123188580"/>
<feature type="chain" id="PRO_5017265588" evidence="3">
    <location>
        <begin position="30"/>
        <end position="127"/>
    </location>
</feature>
<protein>
    <submittedName>
        <fullName evidence="4">Uncharacterized protein</fullName>
    </submittedName>
</protein>
<evidence type="ECO:0000313" key="4">
    <source>
        <dbReference type="EnsemblPlants" id="TraesCS1A02G056400.1"/>
    </source>
</evidence>
<proteinExistence type="predicted"/>
<dbReference type="KEGG" id="taes:123188580"/>
<sequence length="127" mass="13112">MLHIEVPSYNMRKHTLALFLLLLTFASHGAWCTAAARSAMAEDAAHHHLTPHHHGKRLLEIQTPRKVGHATGGSGGGSSGAGKSGGGGTDTRPHNSKNGGAMALPAQATSVLALVFTTTVLLSALSF</sequence>
<keyword evidence="2" id="KW-0472">Membrane</keyword>
<name>A0A3B5XUH2_WHEAT</name>
<dbReference type="Gramene" id="TraesCAD_scaffold_063595_01G000600.1">
    <property type="protein sequence ID" value="TraesCAD_scaffold_063595_01G000600.1"/>
    <property type="gene ID" value="TraesCAD_scaffold_063595_01G000600"/>
</dbReference>
<dbReference type="Gramene" id="TraesCS1A02G056400.1">
    <property type="protein sequence ID" value="TraesCS1A02G056400.1"/>
    <property type="gene ID" value="TraesCS1A02G056400"/>
</dbReference>
<keyword evidence="3" id="KW-0732">Signal</keyword>
<evidence type="ECO:0000256" key="3">
    <source>
        <dbReference type="SAM" id="SignalP"/>
    </source>
</evidence>
<feature type="compositionally biased region" description="Gly residues" evidence="1">
    <location>
        <begin position="70"/>
        <end position="89"/>
    </location>
</feature>
<evidence type="ECO:0000256" key="2">
    <source>
        <dbReference type="SAM" id="Phobius"/>
    </source>
</evidence>
<dbReference type="AlphaFoldDB" id="A0A3B5XUH2"/>
<evidence type="ECO:0000256" key="1">
    <source>
        <dbReference type="SAM" id="MobiDB-lite"/>
    </source>
</evidence>
<dbReference type="RefSeq" id="XP_044456677.1">
    <property type="nucleotide sequence ID" value="XM_044600742.1"/>
</dbReference>
<dbReference type="Gramene" id="TraesCLE_scaffold_069994_01G000400.1">
    <property type="protein sequence ID" value="TraesCLE_scaffold_069994_01G000400.1"/>
    <property type="gene ID" value="TraesCLE_scaffold_069994_01G000400"/>
</dbReference>
<dbReference type="Gramene" id="TraesROB_scaffold_053048_01G000400.1">
    <property type="protein sequence ID" value="TraesROB_scaffold_053048_01G000400.1"/>
    <property type="gene ID" value="TraesROB_scaffold_053048_01G000400"/>
</dbReference>